<dbReference type="Proteomes" id="UP001057402">
    <property type="component" value="Chromosome 4"/>
</dbReference>
<accession>A0ACB9RJ22</accession>
<comment type="caution">
    <text evidence="1">The sequence shown here is derived from an EMBL/GenBank/DDBJ whole genome shotgun (WGS) entry which is preliminary data.</text>
</comment>
<evidence type="ECO:0000313" key="2">
    <source>
        <dbReference type="Proteomes" id="UP001057402"/>
    </source>
</evidence>
<name>A0ACB9RJ22_9MYRT</name>
<protein>
    <submittedName>
        <fullName evidence="1">Uncharacterized protein</fullName>
    </submittedName>
</protein>
<reference evidence="2" key="1">
    <citation type="journal article" date="2023" name="Front. Plant Sci.">
        <title>Chromosomal-level genome assembly of Melastoma candidum provides insights into trichome evolution.</title>
        <authorList>
            <person name="Zhong Y."/>
            <person name="Wu W."/>
            <person name="Sun C."/>
            <person name="Zou P."/>
            <person name="Liu Y."/>
            <person name="Dai S."/>
            <person name="Zhou R."/>
        </authorList>
    </citation>
    <scope>NUCLEOTIDE SEQUENCE [LARGE SCALE GENOMIC DNA]</scope>
</reference>
<sequence length="454" mass="51177">MREREIEMGKRGGKGKGEEKRGTATRKKMGKRNEDNVGASSTIPNTDDAWEQGAEQNPRVVEEVPVWINPNPQDVEEEIDPERLRTYEELLKRWMESTPRENADWSESSDDESEPSVEEIGPEEFDRMRAKGKGKQPIRDEDATDEEPTEGSGGKRPGQPESEVKDPICSLYRDGTYIAHKEAGLLIGVVDRIGERVKLEWTQSYASVWIRRVGNWICYPKPGTQDEDVNVVDDEAPVSMVLARPTATLGKHVAANLKIQELHYQSEGWKRKLAKMDELATEKMRMSYVNTDLRFVLQADQDQTENVNHEVDPGQGGLNSGPLTFQDAMELITSAIVNNSSRPRTPALTPVVIRRVMARLDQIDQMQSPMRRLKACGELRKSLRELEGVPDYIGDLHEELYTLALLDVPDPAWQQDPVIATSPSSASTEGELWLDERDDYPPTSPDQNPSWSDA</sequence>
<gene>
    <name evidence="1" type="ORF">MLD38_016449</name>
</gene>
<proteinExistence type="predicted"/>
<keyword evidence="2" id="KW-1185">Reference proteome</keyword>
<evidence type="ECO:0000313" key="1">
    <source>
        <dbReference type="EMBL" id="KAI4379047.1"/>
    </source>
</evidence>
<dbReference type="EMBL" id="CM042883">
    <property type="protein sequence ID" value="KAI4379047.1"/>
    <property type="molecule type" value="Genomic_DNA"/>
</dbReference>
<organism evidence="1 2">
    <name type="scientific">Melastoma candidum</name>
    <dbReference type="NCBI Taxonomy" id="119954"/>
    <lineage>
        <taxon>Eukaryota</taxon>
        <taxon>Viridiplantae</taxon>
        <taxon>Streptophyta</taxon>
        <taxon>Embryophyta</taxon>
        <taxon>Tracheophyta</taxon>
        <taxon>Spermatophyta</taxon>
        <taxon>Magnoliopsida</taxon>
        <taxon>eudicotyledons</taxon>
        <taxon>Gunneridae</taxon>
        <taxon>Pentapetalae</taxon>
        <taxon>rosids</taxon>
        <taxon>malvids</taxon>
        <taxon>Myrtales</taxon>
        <taxon>Melastomataceae</taxon>
        <taxon>Melastomatoideae</taxon>
        <taxon>Melastomateae</taxon>
        <taxon>Melastoma</taxon>
    </lineage>
</organism>